<comment type="subcellular location">
    <subcellularLocation>
        <location evidence="1">Cell membrane</location>
        <topology evidence="1">Multi-pass membrane protein</topology>
    </subcellularLocation>
</comment>
<dbReference type="PANTHER" id="PTHR35007:SF4">
    <property type="entry name" value="CONSERVED TRANSMEMBRANE PROTEIN-RELATED"/>
    <property type="match status" value="1"/>
</dbReference>
<name>A0AAU6S9Y3_9MICO</name>
<evidence type="ECO:0000256" key="5">
    <source>
        <dbReference type="ARBA" id="ARBA00023136"/>
    </source>
</evidence>
<evidence type="ECO:0000256" key="4">
    <source>
        <dbReference type="ARBA" id="ARBA00022989"/>
    </source>
</evidence>
<keyword evidence="5 7" id="KW-0472">Membrane</keyword>
<sequence>MGRRAMTRPQPASDRSGRFGGLASRGRLLRRRGQSAPSPAADVAATVLRLAVLLQAGVSPARAWQHLADAGDPSAALVVSSIDAGMPLPAAVAAAGPGAWPDVAAACQVALVVGAPLAECLRGLAVALRDAHEAADDVRVALAEPAGTARLMSWLPLVAVGLGAALGFDTFGTLFTNPLGLACLAGGAILMVVAQRWTSRLVRGAHASDDIPGLEAELIAIALTGGVSIDRARSVVRDARASRAARPPTAEGVGVGLAPAPRHADAAREAGSYDVDAVLALSRTAGVPAVELLRASASHERHRARIDGRLRVARLSSRLLLPLGVCTLPAFLLLGVAPMMLSVMSTMSVSL</sequence>
<proteinExistence type="predicted"/>
<feature type="region of interest" description="Disordered" evidence="6">
    <location>
        <begin position="1"/>
        <end position="21"/>
    </location>
</feature>
<dbReference type="InterPro" id="IPR018076">
    <property type="entry name" value="T2SS_GspF_dom"/>
</dbReference>
<dbReference type="AlphaFoldDB" id="A0AAU6S9Y3"/>
<feature type="transmembrane region" description="Helical" evidence="7">
    <location>
        <begin position="151"/>
        <end position="168"/>
    </location>
</feature>
<keyword evidence="4 7" id="KW-1133">Transmembrane helix</keyword>
<dbReference type="RefSeq" id="WP_349428221.1">
    <property type="nucleotide sequence ID" value="NZ_CP151632.1"/>
</dbReference>
<evidence type="ECO:0000256" key="3">
    <source>
        <dbReference type="ARBA" id="ARBA00022692"/>
    </source>
</evidence>
<dbReference type="PANTHER" id="PTHR35007">
    <property type="entry name" value="INTEGRAL MEMBRANE PROTEIN-RELATED"/>
    <property type="match status" value="1"/>
</dbReference>
<evidence type="ECO:0000259" key="8">
    <source>
        <dbReference type="Pfam" id="PF00482"/>
    </source>
</evidence>
<keyword evidence="3 7" id="KW-0812">Transmembrane</keyword>
<dbReference type="Pfam" id="PF00482">
    <property type="entry name" value="T2SSF"/>
    <property type="match status" value="1"/>
</dbReference>
<feature type="transmembrane region" description="Helical" evidence="7">
    <location>
        <begin position="319"/>
        <end position="341"/>
    </location>
</feature>
<evidence type="ECO:0000256" key="1">
    <source>
        <dbReference type="ARBA" id="ARBA00004651"/>
    </source>
</evidence>
<evidence type="ECO:0000256" key="6">
    <source>
        <dbReference type="SAM" id="MobiDB-lite"/>
    </source>
</evidence>
<evidence type="ECO:0000313" key="9">
    <source>
        <dbReference type="EMBL" id="WZO33690.1"/>
    </source>
</evidence>
<organism evidence="9">
    <name type="scientific">Microbacterium sp. LWS13-1.2</name>
    <dbReference type="NCBI Taxonomy" id="3135264"/>
    <lineage>
        <taxon>Bacteria</taxon>
        <taxon>Bacillati</taxon>
        <taxon>Actinomycetota</taxon>
        <taxon>Actinomycetes</taxon>
        <taxon>Micrococcales</taxon>
        <taxon>Microbacteriaceae</taxon>
        <taxon>Microbacterium</taxon>
    </lineage>
</organism>
<dbReference type="EMBL" id="CP151632">
    <property type="protein sequence ID" value="WZO33690.1"/>
    <property type="molecule type" value="Genomic_DNA"/>
</dbReference>
<evidence type="ECO:0000256" key="2">
    <source>
        <dbReference type="ARBA" id="ARBA00022475"/>
    </source>
</evidence>
<feature type="transmembrane region" description="Helical" evidence="7">
    <location>
        <begin position="174"/>
        <end position="194"/>
    </location>
</feature>
<gene>
    <name evidence="9" type="ORF">MRBLWS13_001321</name>
</gene>
<evidence type="ECO:0000256" key="7">
    <source>
        <dbReference type="SAM" id="Phobius"/>
    </source>
</evidence>
<protein>
    <submittedName>
        <fullName evidence="9">Type II secretion system F family protein</fullName>
    </submittedName>
</protein>
<dbReference type="GO" id="GO:0005886">
    <property type="term" value="C:plasma membrane"/>
    <property type="evidence" value="ECO:0007669"/>
    <property type="project" value="UniProtKB-SubCell"/>
</dbReference>
<feature type="domain" description="Type II secretion system protein GspF" evidence="8">
    <location>
        <begin position="49"/>
        <end position="160"/>
    </location>
</feature>
<reference evidence="9" key="1">
    <citation type="submission" date="2024-04" db="EMBL/GenBank/DDBJ databases">
        <authorList>
            <person name="Roder T."/>
            <person name="Oberhansli S."/>
            <person name="Kreuzer M."/>
        </authorList>
    </citation>
    <scope>NUCLEOTIDE SEQUENCE</scope>
    <source>
        <strain evidence="9">LWS13-1.2</strain>
    </source>
</reference>
<accession>A0AAU6S9Y3</accession>
<keyword evidence="2" id="KW-1003">Cell membrane</keyword>